<dbReference type="AlphaFoldDB" id="C0CKA9"/>
<feature type="non-terminal residue" evidence="7">
    <location>
        <position position="1"/>
    </location>
</feature>
<comment type="caution">
    <text evidence="7">The sequence shown here is derived from an EMBL/GenBank/DDBJ whole genome shotgun (WGS) entry which is preliminary data.</text>
</comment>
<dbReference type="Gene3D" id="3.40.1190.20">
    <property type="match status" value="1"/>
</dbReference>
<keyword evidence="8" id="KW-1185">Reference proteome</keyword>
<evidence type="ECO:0000256" key="3">
    <source>
        <dbReference type="ARBA" id="ARBA00022741"/>
    </source>
</evidence>
<dbReference type="GO" id="GO:0008443">
    <property type="term" value="F:phosphofructokinase activity"/>
    <property type="evidence" value="ECO:0007669"/>
    <property type="project" value="TreeGrafter"/>
</dbReference>
<name>C0CKA9_BLAHS</name>
<accession>C0CKA9</accession>
<dbReference type="PANTHER" id="PTHR46566:SF5">
    <property type="entry name" value="1-PHOSPHOFRUCTOKINASE"/>
    <property type="match status" value="1"/>
</dbReference>
<dbReference type="EMBL" id="ACBZ01000063">
    <property type="protein sequence ID" value="EEG49775.1"/>
    <property type="molecule type" value="Genomic_DNA"/>
</dbReference>
<comment type="similarity">
    <text evidence="1">Belongs to the carbohydrate kinase PfkB family.</text>
</comment>
<dbReference type="Proteomes" id="UP000003100">
    <property type="component" value="Unassembled WGS sequence"/>
</dbReference>
<dbReference type="CDD" id="cd01164">
    <property type="entry name" value="FruK_PfkB_like"/>
    <property type="match status" value="1"/>
</dbReference>
<proteinExistence type="inferred from homology"/>
<dbReference type="InterPro" id="IPR029056">
    <property type="entry name" value="Ribokinase-like"/>
</dbReference>
<evidence type="ECO:0000313" key="7">
    <source>
        <dbReference type="EMBL" id="EEG49775.1"/>
    </source>
</evidence>
<reference evidence="7 8" key="2">
    <citation type="submission" date="2009-02" db="EMBL/GenBank/DDBJ databases">
        <title>Draft genome sequence of Blautia hydrogenotrophica DSM 10507 (Ruminococcus hydrogenotrophicus DSM 10507).</title>
        <authorList>
            <person name="Sudarsanam P."/>
            <person name="Ley R."/>
            <person name="Guruge J."/>
            <person name="Turnbaugh P.J."/>
            <person name="Mahowald M."/>
            <person name="Liep D."/>
            <person name="Gordon J."/>
        </authorList>
    </citation>
    <scope>NUCLEOTIDE SEQUENCE [LARGE SCALE GENOMIC DNA]</scope>
    <source>
        <strain evidence="8">DSM 10507 / JCM 14656 / S5a33</strain>
    </source>
</reference>
<dbReference type="RefSeq" id="WP_005947266.1">
    <property type="nucleotide sequence ID" value="NZ_GG657680.1"/>
</dbReference>
<evidence type="ECO:0000256" key="1">
    <source>
        <dbReference type="ARBA" id="ARBA00010688"/>
    </source>
</evidence>
<keyword evidence="4" id="KW-0418">Kinase</keyword>
<evidence type="ECO:0000256" key="4">
    <source>
        <dbReference type="ARBA" id="ARBA00022777"/>
    </source>
</evidence>
<dbReference type="GO" id="GO:0005524">
    <property type="term" value="F:ATP binding"/>
    <property type="evidence" value="ECO:0007669"/>
    <property type="project" value="UniProtKB-KW"/>
</dbReference>
<dbReference type="NCBIfam" id="TIGR03168">
    <property type="entry name" value="1-PFK"/>
    <property type="match status" value="1"/>
</dbReference>
<organism evidence="7 8">
    <name type="scientific">Blautia hydrogenotrophica (strain DSM 10507 / JCM 14656 / S5a33)</name>
    <name type="common">Ruminococcus hydrogenotrophicus</name>
    <dbReference type="NCBI Taxonomy" id="476272"/>
    <lineage>
        <taxon>Bacteria</taxon>
        <taxon>Bacillati</taxon>
        <taxon>Bacillota</taxon>
        <taxon>Clostridia</taxon>
        <taxon>Lachnospirales</taxon>
        <taxon>Lachnospiraceae</taxon>
        <taxon>Blautia</taxon>
    </lineage>
</organism>
<dbReference type="Pfam" id="PF00294">
    <property type="entry name" value="PfkB"/>
    <property type="match status" value="1"/>
</dbReference>
<gene>
    <name evidence="7" type="ORF">RUMHYD_01279</name>
</gene>
<dbReference type="SUPFAM" id="SSF53613">
    <property type="entry name" value="Ribokinase-like"/>
    <property type="match status" value="1"/>
</dbReference>
<dbReference type="InterPro" id="IPR002173">
    <property type="entry name" value="Carboh/pur_kinase_PfkB_CS"/>
</dbReference>
<keyword evidence="3" id="KW-0547">Nucleotide-binding</keyword>
<dbReference type="InterPro" id="IPR011611">
    <property type="entry name" value="PfkB_dom"/>
</dbReference>
<keyword evidence="2" id="KW-0808">Transferase</keyword>
<protein>
    <recommendedName>
        <fullName evidence="6">Carbohydrate kinase PfkB domain-containing protein</fullName>
    </recommendedName>
</protein>
<dbReference type="PATRIC" id="fig|476272.21.peg.2626"/>
<evidence type="ECO:0000259" key="6">
    <source>
        <dbReference type="Pfam" id="PF00294"/>
    </source>
</evidence>
<dbReference type="PROSITE" id="PS00584">
    <property type="entry name" value="PFKB_KINASES_2"/>
    <property type="match status" value="1"/>
</dbReference>
<dbReference type="GO" id="GO:0005829">
    <property type="term" value="C:cytosol"/>
    <property type="evidence" value="ECO:0007669"/>
    <property type="project" value="TreeGrafter"/>
</dbReference>
<dbReference type="PANTHER" id="PTHR46566">
    <property type="entry name" value="1-PHOSPHOFRUCTOKINASE-RELATED"/>
    <property type="match status" value="1"/>
</dbReference>
<evidence type="ECO:0000256" key="5">
    <source>
        <dbReference type="ARBA" id="ARBA00022840"/>
    </source>
</evidence>
<evidence type="ECO:0000313" key="8">
    <source>
        <dbReference type="Proteomes" id="UP000003100"/>
    </source>
</evidence>
<sequence length="252" mass="27733">GGCNGQFIQRELKRQGIPCEFCEITAESRNNISIIHGKHCTEILERGEKVQKEELQRFCKQYERLLDDAGTVVLSGSLPQGATSDFYAGLVQTALQKNRKVILDTSGDCLRESLHSVYKPFLIKPNEKELEELTGQKLYFQDEAAIKNVLSSELFQGIECVVVSLGASGAVVKQRDTFYRVSVPQIDAVNPIGSGDSVIAGMALSFDHGEAVEDAIKRGMAFGVLNALEAAPGKLKLECYEDVISKVEVERF</sequence>
<dbReference type="eggNOG" id="COG1105">
    <property type="taxonomic scope" value="Bacteria"/>
</dbReference>
<dbReference type="HOGENOM" id="CLU_1100418_0_0_9"/>
<dbReference type="InterPro" id="IPR017583">
    <property type="entry name" value="Tagatose/fructose_Pkinase"/>
</dbReference>
<feature type="domain" description="Carbohydrate kinase PfkB" evidence="6">
    <location>
        <begin position="4"/>
        <end position="228"/>
    </location>
</feature>
<keyword evidence="5" id="KW-0067">ATP-binding</keyword>
<evidence type="ECO:0000256" key="2">
    <source>
        <dbReference type="ARBA" id="ARBA00022679"/>
    </source>
</evidence>
<reference evidence="7 8" key="1">
    <citation type="submission" date="2009-01" db="EMBL/GenBank/DDBJ databases">
        <authorList>
            <person name="Fulton L."/>
            <person name="Clifton S."/>
            <person name="Fulton B."/>
            <person name="Xu J."/>
            <person name="Minx P."/>
            <person name="Pepin K.H."/>
            <person name="Johnson M."/>
            <person name="Bhonagiri V."/>
            <person name="Nash W.E."/>
            <person name="Mardis E.R."/>
            <person name="Wilson R.K."/>
        </authorList>
    </citation>
    <scope>NUCLEOTIDE SEQUENCE [LARGE SCALE GENOMIC DNA]</scope>
    <source>
        <strain evidence="8">DSM 10507 / JCM 14656 / S5a33</strain>
    </source>
</reference>